<feature type="transmembrane region" description="Helical" evidence="8">
    <location>
        <begin position="141"/>
        <end position="159"/>
    </location>
</feature>
<evidence type="ECO:0000256" key="3">
    <source>
        <dbReference type="ARBA" id="ARBA00022670"/>
    </source>
</evidence>
<dbReference type="SMART" id="SM00793">
    <property type="entry name" value="AgrB"/>
    <property type="match status" value="1"/>
</dbReference>
<dbReference type="OrthoDB" id="2044325at2"/>
<comment type="caution">
    <text evidence="9">The sequence shown here is derived from an EMBL/GenBank/DDBJ whole genome shotgun (WGS) entry which is preliminary data.</text>
</comment>
<evidence type="ECO:0000256" key="1">
    <source>
        <dbReference type="ARBA" id="ARBA00022475"/>
    </source>
</evidence>
<feature type="transmembrane region" description="Helical" evidence="8">
    <location>
        <begin position="83"/>
        <end position="101"/>
    </location>
</feature>
<dbReference type="GO" id="GO:0008233">
    <property type="term" value="F:peptidase activity"/>
    <property type="evidence" value="ECO:0007669"/>
    <property type="project" value="UniProtKB-KW"/>
</dbReference>
<dbReference type="EMBL" id="LGVR01000028">
    <property type="protein sequence ID" value="KOA88531.1"/>
    <property type="molecule type" value="Genomic_DNA"/>
</dbReference>
<dbReference type="GO" id="GO:0016020">
    <property type="term" value="C:membrane"/>
    <property type="evidence" value="ECO:0007669"/>
    <property type="project" value="InterPro"/>
</dbReference>
<dbReference type="RefSeq" id="WP_013726333.1">
    <property type="nucleotide sequence ID" value="NZ_LGVO01000024.1"/>
</dbReference>
<keyword evidence="3" id="KW-0645">Protease</keyword>
<keyword evidence="5" id="KW-0378">Hydrolase</keyword>
<feature type="transmembrane region" description="Helical" evidence="8">
    <location>
        <begin position="30"/>
        <end position="51"/>
    </location>
</feature>
<accession>A0A9Q1UYY4</accession>
<evidence type="ECO:0000256" key="6">
    <source>
        <dbReference type="ARBA" id="ARBA00022989"/>
    </source>
</evidence>
<keyword evidence="6 8" id="KW-1133">Transmembrane helix</keyword>
<evidence type="ECO:0000313" key="9">
    <source>
        <dbReference type="EMBL" id="KOA88531.1"/>
    </source>
</evidence>
<keyword evidence="4 8" id="KW-0812">Transmembrane</keyword>
<evidence type="ECO:0000256" key="4">
    <source>
        <dbReference type="ARBA" id="ARBA00022692"/>
    </source>
</evidence>
<feature type="transmembrane region" description="Helical" evidence="8">
    <location>
        <begin position="107"/>
        <end position="129"/>
    </location>
</feature>
<dbReference type="InterPro" id="IPR006741">
    <property type="entry name" value="AgrB"/>
</dbReference>
<evidence type="ECO:0000256" key="5">
    <source>
        <dbReference type="ARBA" id="ARBA00022801"/>
    </source>
</evidence>
<sequence>MLNKITLQITNYIRENSNIKNQDDLDRINYSLQAILGDLIKFIVLTIIFWGLGRLKYFLFSASILISLRIFMGGYHCRTFMRCLFTSLIIFLITSFIGPKIPILNQYTYYGLSIFSILITVIYAPFPNIKRPIKNKKRRQILKLISIFSLIVWISLLLFKLNTSSYLNCGFLTLLLQAIQIFIIPLKGGLFYEKTK</sequence>
<dbReference type="GO" id="GO:0006508">
    <property type="term" value="P:proteolysis"/>
    <property type="evidence" value="ECO:0007669"/>
    <property type="project" value="UniProtKB-KW"/>
</dbReference>
<name>A0A9Q1UYY4_CLOBO</name>
<evidence type="ECO:0000256" key="8">
    <source>
        <dbReference type="SAM" id="Phobius"/>
    </source>
</evidence>
<dbReference type="Pfam" id="PF04647">
    <property type="entry name" value="AgrB"/>
    <property type="match status" value="1"/>
</dbReference>
<organism evidence="9 10">
    <name type="scientific">Clostridium botulinum</name>
    <dbReference type="NCBI Taxonomy" id="1491"/>
    <lineage>
        <taxon>Bacteria</taxon>
        <taxon>Bacillati</taxon>
        <taxon>Bacillota</taxon>
        <taxon>Clostridia</taxon>
        <taxon>Eubacteriales</taxon>
        <taxon>Clostridiaceae</taxon>
        <taxon>Clostridium</taxon>
    </lineage>
</organism>
<dbReference type="AlphaFoldDB" id="A0A9Q1UYY4"/>
<keyword evidence="1" id="KW-1003">Cell membrane</keyword>
<dbReference type="GO" id="GO:0009372">
    <property type="term" value="P:quorum sensing"/>
    <property type="evidence" value="ECO:0007669"/>
    <property type="project" value="UniProtKB-KW"/>
</dbReference>
<protein>
    <submittedName>
        <fullName evidence="9">Accessory gene regulator AgrB</fullName>
    </submittedName>
</protein>
<evidence type="ECO:0000256" key="7">
    <source>
        <dbReference type="ARBA" id="ARBA00023136"/>
    </source>
</evidence>
<reference evidence="9 10" key="1">
    <citation type="submission" date="2015-07" db="EMBL/GenBank/DDBJ databases">
        <title>Draft genome sequences of 17 French Clostridium botulinum group III.</title>
        <authorList>
            <person name="Woudstra C."/>
            <person name="Le Marechal C."/>
            <person name="Souillard R."/>
            <person name="Bayon-Auboyer M.-H."/>
            <person name="Dessouter D."/>
            <person name="Fach P."/>
        </authorList>
    </citation>
    <scope>NUCLEOTIDE SEQUENCE [LARGE SCALE GENOMIC DNA]</scope>
    <source>
        <strain evidence="9 10">12LNRI-CD</strain>
    </source>
</reference>
<keyword evidence="7 8" id="KW-0472">Membrane</keyword>
<proteinExistence type="predicted"/>
<feature type="transmembrane region" description="Helical" evidence="8">
    <location>
        <begin position="165"/>
        <end position="186"/>
    </location>
</feature>
<feature type="transmembrane region" description="Helical" evidence="8">
    <location>
        <begin position="57"/>
        <end position="76"/>
    </location>
</feature>
<evidence type="ECO:0000256" key="2">
    <source>
        <dbReference type="ARBA" id="ARBA00022654"/>
    </source>
</evidence>
<evidence type="ECO:0000313" key="10">
    <source>
        <dbReference type="Proteomes" id="UP000037540"/>
    </source>
</evidence>
<dbReference type="Proteomes" id="UP000037540">
    <property type="component" value="Unassembled WGS sequence"/>
</dbReference>
<gene>
    <name evidence="9" type="ORF">ADU74_06245</name>
</gene>
<keyword evidence="2" id="KW-0673">Quorum sensing</keyword>